<keyword evidence="7" id="KW-1185">Reference proteome</keyword>
<gene>
    <name evidence="6" type="ORF">SAMN02745194_03419</name>
</gene>
<feature type="transmembrane region" description="Helical" evidence="5">
    <location>
        <begin position="100"/>
        <end position="118"/>
    </location>
</feature>
<feature type="transmembrane region" description="Helical" evidence="5">
    <location>
        <begin position="217"/>
        <end position="235"/>
    </location>
</feature>
<evidence type="ECO:0000313" key="7">
    <source>
        <dbReference type="Proteomes" id="UP000184387"/>
    </source>
</evidence>
<dbReference type="GO" id="GO:0005886">
    <property type="term" value="C:plasma membrane"/>
    <property type="evidence" value="ECO:0007669"/>
    <property type="project" value="UniProtKB-SubCell"/>
</dbReference>
<accession>A0A1M6MBE5</accession>
<keyword evidence="4 5" id="KW-0472">Membrane</keyword>
<evidence type="ECO:0000256" key="4">
    <source>
        <dbReference type="ARBA" id="ARBA00023136"/>
    </source>
</evidence>
<evidence type="ECO:0000256" key="2">
    <source>
        <dbReference type="ARBA" id="ARBA00022692"/>
    </source>
</evidence>
<evidence type="ECO:0000256" key="1">
    <source>
        <dbReference type="ARBA" id="ARBA00004141"/>
    </source>
</evidence>
<dbReference type="Proteomes" id="UP000184387">
    <property type="component" value="Unassembled WGS sequence"/>
</dbReference>
<comment type="subcellular location">
    <subcellularLocation>
        <location evidence="5">Cell membrane</location>
        <topology evidence="5">Multi-pass membrane protein</topology>
    </subcellularLocation>
    <subcellularLocation>
        <location evidence="1">Membrane</location>
        <topology evidence="1">Multi-pass membrane protein</topology>
    </subcellularLocation>
</comment>
<keyword evidence="5" id="KW-1003">Cell membrane</keyword>
<dbReference type="EMBL" id="FQZF01000021">
    <property type="protein sequence ID" value="SHJ80754.1"/>
    <property type="molecule type" value="Genomic_DNA"/>
</dbReference>
<reference evidence="6 7" key="1">
    <citation type="submission" date="2016-11" db="EMBL/GenBank/DDBJ databases">
        <authorList>
            <person name="Jaros S."/>
            <person name="Januszkiewicz K."/>
            <person name="Wedrychowicz H."/>
        </authorList>
    </citation>
    <scope>NUCLEOTIDE SEQUENCE [LARGE SCALE GENOMIC DNA]</scope>
    <source>
        <strain evidence="6 7">DSM 14916</strain>
    </source>
</reference>
<feature type="transmembrane region" description="Helical" evidence="5">
    <location>
        <begin position="71"/>
        <end position="91"/>
    </location>
</feature>
<feature type="transmembrane region" description="Helical" evidence="5">
    <location>
        <begin position="42"/>
        <end position="59"/>
    </location>
</feature>
<dbReference type="Pfam" id="PF01925">
    <property type="entry name" value="TauE"/>
    <property type="match status" value="1"/>
</dbReference>
<feature type="transmembrane region" description="Helical" evidence="5">
    <location>
        <begin position="161"/>
        <end position="182"/>
    </location>
</feature>
<protein>
    <recommendedName>
        <fullName evidence="5">Probable membrane transporter protein</fullName>
    </recommendedName>
</protein>
<organism evidence="6 7">
    <name type="scientific">Muricoccus roseus</name>
    <dbReference type="NCBI Taxonomy" id="198092"/>
    <lineage>
        <taxon>Bacteria</taxon>
        <taxon>Pseudomonadati</taxon>
        <taxon>Pseudomonadota</taxon>
        <taxon>Alphaproteobacteria</taxon>
        <taxon>Acetobacterales</taxon>
        <taxon>Roseomonadaceae</taxon>
        <taxon>Muricoccus</taxon>
    </lineage>
</organism>
<feature type="transmembrane region" description="Helical" evidence="5">
    <location>
        <begin position="188"/>
        <end position="205"/>
    </location>
</feature>
<feature type="transmembrane region" description="Helical" evidence="5">
    <location>
        <begin position="6"/>
        <end position="30"/>
    </location>
</feature>
<evidence type="ECO:0000256" key="5">
    <source>
        <dbReference type="RuleBase" id="RU363041"/>
    </source>
</evidence>
<evidence type="ECO:0000313" key="6">
    <source>
        <dbReference type="EMBL" id="SHJ80754.1"/>
    </source>
</evidence>
<sequence>MGVGELVLANLAVAAATVVQLSAGLGLSLVGVPMLVAVDPRLVPVPFALSALLLMLGQWRVDARAVPPGLLLPSIAGVAVGTAAGMVLAVLQPELATRRGYGLIVLLAVALAVAVPRLRPTTPMLAGAGLVSGVMGGISGVHGPLMGLVVSHLSAQAVRGFLGLFWLLAYLALLAMAIPAGRLGWGEVWLALGLLPGIALGAALSGPARRWLHGPRLRWAILGISAAGGIALVAAG</sequence>
<feature type="transmembrane region" description="Helical" evidence="5">
    <location>
        <begin position="124"/>
        <end position="149"/>
    </location>
</feature>
<proteinExistence type="inferred from homology"/>
<dbReference type="AlphaFoldDB" id="A0A1M6MBE5"/>
<keyword evidence="3 5" id="KW-1133">Transmembrane helix</keyword>
<evidence type="ECO:0000256" key="3">
    <source>
        <dbReference type="ARBA" id="ARBA00022989"/>
    </source>
</evidence>
<keyword evidence="2 5" id="KW-0812">Transmembrane</keyword>
<dbReference type="RefSeq" id="WP_073136903.1">
    <property type="nucleotide sequence ID" value="NZ_FQZF01000021.1"/>
</dbReference>
<comment type="similarity">
    <text evidence="5">Belongs to the 4-toluene sulfonate uptake permease (TSUP) (TC 2.A.102) family.</text>
</comment>
<dbReference type="STRING" id="198092.SAMN02745194_03419"/>
<name>A0A1M6MBE5_9PROT</name>
<dbReference type="InterPro" id="IPR002781">
    <property type="entry name" value="TM_pro_TauE-like"/>
</dbReference>